<keyword evidence="1" id="KW-0479">Metal-binding</keyword>
<dbReference type="InterPro" id="IPR013096">
    <property type="entry name" value="Cupin_2"/>
</dbReference>
<gene>
    <name evidence="3" type="ORF">B9Q03_07620</name>
</gene>
<dbReference type="GO" id="GO:0046872">
    <property type="term" value="F:metal ion binding"/>
    <property type="evidence" value="ECO:0007669"/>
    <property type="project" value="UniProtKB-KW"/>
</dbReference>
<dbReference type="PANTHER" id="PTHR35848:SF6">
    <property type="entry name" value="CUPIN TYPE-2 DOMAIN-CONTAINING PROTEIN"/>
    <property type="match status" value="1"/>
</dbReference>
<reference evidence="3 4" key="1">
    <citation type="submission" date="2017-04" db="EMBL/GenBank/DDBJ databases">
        <title>Novel microbial lineages endemic to geothermal iron-oxide mats fill important gaps in the evolutionary history of Archaea.</title>
        <authorList>
            <person name="Jay Z.J."/>
            <person name="Beam J.P."/>
            <person name="Dlakic M."/>
            <person name="Rusch D.B."/>
            <person name="Kozubal M.A."/>
            <person name="Inskeep W.P."/>
        </authorList>
    </citation>
    <scope>NUCLEOTIDE SEQUENCE [LARGE SCALE GENOMIC DNA]</scope>
    <source>
        <strain evidence="3">OSP_D</strain>
    </source>
</reference>
<evidence type="ECO:0000256" key="1">
    <source>
        <dbReference type="ARBA" id="ARBA00022723"/>
    </source>
</evidence>
<dbReference type="InterPro" id="IPR011051">
    <property type="entry name" value="RmlC_Cupin_sf"/>
</dbReference>
<dbReference type="Pfam" id="PF07883">
    <property type="entry name" value="Cupin_2"/>
    <property type="match status" value="1"/>
</dbReference>
<dbReference type="Gene3D" id="2.60.120.10">
    <property type="entry name" value="Jelly Rolls"/>
    <property type="match status" value="1"/>
</dbReference>
<proteinExistence type="predicted"/>
<dbReference type="SUPFAM" id="SSF51182">
    <property type="entry name" value="RmlC-like cupins"/>
    <property type="match status" value="1"/>
</dbReference>
<dbReference type="PANTHER" id="PTHR35848">
    <property type="entry name" value="OXALATE-BINDING PROTEIN"/>
    <property type="match status" value="1"/>
</dbReference>
<dbReference type="AlphaFoldDB" id="A0A2R6AUU7"/>
<dbReference type="InterPro" id="IPR014710">
    <property type="entry name" value="RmlC-like_jellyroll"/>
</dbReference>
<comment type="caution">
    <text evidence="3">The sequence shown here is derived from an EMBL/GenBank/DDBJ whole genome shotgun (WGS) entry which is preliminary data.</text>
</comment>
<evidence type="ECO:0000313" key="4">
    <source>
        <dbReference type="Proteomes" id="UP000240322"/>
    </source>
</evidence>
<evidence type="ECO:0000313" key="3">
    <source>
        <dbReference type="EMBL" id="PSN90113.1"/>
    </source>
</evidence>
<protein>
    <recommendedName>
        <fullName evidence="2">Cupin type-2 domain-containing protein</fullName>
    </recommendedName>
</protein>
<accession>A0A2R6AUU7</accession>
<sequence>MDIYFGHRKDVEVQPVSVSGSRDAFIQWLTTKEIGSLRYALRKFTIKPHGLIAMHTHKYEETLYILSGRGIVCAGEAKRTVGPDDYVYIGGSVPHALMNESDKDFEFLCIIPYIDDMRIESLQTTC</sequence>
<feature type="domain" description="Cupin type-2" evidence="2">
    <location>
        <begin position="44"/>
        <end position="110"/>
    </location>
</feature>
<dbReference type="CDD" id="cd02222">
    <property type="entry name" value="cupin_TM1459-like"/>
    <property type="match status" value="1"/>
</dbReference>
<name>A0A2R6AUU7_9ARCH</name>
<dbReference type="Proteomes" id="UP000240322">
    <property type="component" value="Unassembled WGS sequence"/>
</dbReference>
<organism evidence="3 4">
    <name type="scientific">Candidatus Marsarchaeota G2 archaeon OSP_D</name>
    <dbReference type="NCBI Taxonomy" id="1978157"/>
    <lineage>
        <taxon>Archaea</taxon>
        <taxon>Candidatus Marsarchaeota</taxon>
        <taxon>Candidatus Marsarchaeota group 2</taxon>
    </lineage>
</organism>
<dbReference type="EMBL" id="NEXE01000074">
    <property type="protein sequence ID" value="PSN90113.1"/>
    <property type="molecule type" value="Genomic_DNA"/>
</dbReference>
<dbReference type="InterPro" id="IPR051610">
    <property type="entry name" value="GPI/OXD"/>
</dbReference>
<evidence type="ECO:0000259" key="2">
    <source>
        <dbReference type="Pfam" id="PF07883"/>
    </source>
</evidence>